<dbReference type="EMBL" id="CT573213">
    <property type="protein sequence ID" value="CAJ61338.1"/>
    <property type="molecule type" value="Genomic_DNA"/>
</dbReference>
<evidence type="ECO:0000313" key="1">
    <source>
        <dbReference type="EMBL" id="CAJ61338.1"/>
    </source>
</evidence>
<name>Q0RMB3_FRAAA</name>
<dbReference type="Proteomes" id="UP000000657">
    <property type="component" value="Chromosome"/>
</dbReference>
<accession>Q0RMB3</accession>
<protein>
    <submittedName>
        <fullName evidence="1">Uncharacterized protein</fullName>
    </submittedName>
</protein>
<reference evidence="1 2" key="1">
    <citation type="journal article" date="2007" name="Genome Res.">
        <title>Genome characteristics of facultatively symbiotic Frankia sp. strains reflect host range and host plant biogeography.</title>
        <authorList>
            <person name="Normand P."/>
            <person name="Lapierre P."/>
            <person name="Tisa L.S."/>
            <person name="Gogarten J.P."/>
            <person name="Alloisio N."/>
            <person name="Bagnarol E."/>
            <person name="Bassi C.A."/>
            <person name="Berry A.M."/>
            <person name="Bickhart D.M."/>
            <person name="Choisne N."/>
            <person name="Couloux A."/>
            <person name="Cournoyer B."/>
            <person name="Cruveiller S."/>
            <person name="Daubin V."/>
            <person name="Demange N."/>
            <person name="Francino M.P."/>
            <person name="Goltsman E."/>
            <person name="Huang Y."/>
            <person name="Kopp O.R."/>
            <person name="Labarre L."/>
            <person name="Lapidus A."/>
            <person name="Lavire C."/>
            <person name="Marechal J."/>
            <person name="Martinez M."/>
            <person name="Mastronunzio J.E."/>
            <person name="Mullin B.C."/>
            <person name="Niemann J."/>
            <person name="Pujic P."/>
            <person name="Rawnsley T."/>
            <person name="Rouy Z."/>
            <person name="Schenowitz C."/>
            <person name="Sellstedt A."/>
            <person name="Tavares F."/>
            <person name="Tomkins J.P."/>
            <person name="Vallenet D."/>
            <person name="Valverde C."/>
            <person name="Wall L.G."/>
            <person name="Wang Y."/>
            <person name="Medigue C."/>
            <person name="Benson D.R."/>
        </authorList>
    </citation>
    <scope>NUCLEOTIDE SEQUENCE [LARGE SCALE GENOMIC DNA]</scope>
    <source>
        <strain evidence="2">DSM 45986 / CECT 9034 / ACN14a</strain>
    </source>
</reference>
<proteinExistence type="predicted"/>
<dbReference type="RefSeq" id="WP_011603846.1">
    <property type="nucleotide sequence ID" value="NC_008278.1"/>
</dbReference>
<keyword evidence="2" id="KW-1185">Reference proteome</keyword>
<dbReference type="HOGENOM" id="CLU_865324_0_0_11"/>
<evidence type="ECO:0000313" key="2">
    <source>
        <dbReference type="Proteomes" id="UP000000657"/>
    </source>
</evidence>
<organism evidence="1 2">
    <name type="scientific">Frankia alni (strain DSM 45986 / CECT 9034 / ACN14a)</name>
    <dbReference type="NCBI Taxonomy" id="326424"/>
    <lineage>
        <taxon>Bacteria</taxon>
        <taxon>Bacillati</taxon>
        <taxon>Actinomycetota</taxon>
        <taxon>Actinomycetes</taxon>
        <taxon>Frankiales</taxon>
        <taxon>Frankiaceae</taxon>
        <taxon>Frankia</taxon>
    </lineage>
</organism>
<dbReference type="AlphaFoldDB" id="Q0RMB3"/>
<dbReference type="KEGG" id="fal:FRAAL2692"/>
<gene>
    <name evidence="1" type="ordered locus">FRAAL2692</name>
</gene>
<sequence>MPGAAWCGLLRTANEQAVALGRYPDAQTAQEKARVIAQQQAGRLVAALPRFTVLQADAQLTSPHRLGDQPPLPARLPRALQDPEAKLAAVVVSAAGRPLAVTGFAGPEAVAQWAAGTLRSRGGRLLGSAPIYKEYDGTQAMRQAFWAEVDRRLSAWALLVNTQDDLLIDSGAAAALIGLSAKTIRENAGSPRSKLPPARSRTGRTPLWSALEILIYAERAGAARDRMLPAEQPPAMAQLSKIGIRGIGGGGDQRYVSAAEFAQRLTADPEDFQVALTAARNGWTRRPGSLVVPPADLHLGRTPLWTQATVDAAVEAWLGRA</sequence>